<evidence type="ECO:0000259" key="3">
    <source>
        <dbReference type="SMART" id="SM00703"/>
    </source>
</evidence>
<feature type="transmembrane region" description="Helical" evidence="1">
    <location>
        <begin position="257"/>
        <end position="280"/>
    </location>
</feature>
<dbReference type="SMART" id="SM00703">
    <property type="entry name" value="NRF"/>
    <property type="match status" value="1"/>
</dbReference>
<dbReference type="InterPro" id="IPR002656">
    <property type="entry name" value="Acyl_transf_3_dom"/>
</dbReference>
<dbReference type="Pfam" id="PF01757">
    <property type="entry name" value="Acyl_transf_3"/>
    <property type="match status" value="1"/>
</dbReference>
<feature type="signal peptide" evidence="2">
    <location>
        <begin position="1"/>
        <end position="22"/>
    </location>
</feature>
<dbReference type="Pfam" id="PF20146">
    <property type="entry name" value="NRF"/>
    <property type="match status" value="1"/>
</dbReference>
<feature type="transmembrane region" description="Helical" evidence="1">
    <location>
        <begin position="407"/>
        <end position="428"/>
    </location>
</feature>
<keyword evidence="1" id="KW-0472">Membrane</keyword>
<accession>A0AAV2R7C4</accession>
<keyword evidence="1" id="KW-0812">Transmembrane</keyword>
<keyword evidence="2" id="KW-0732">Signal</keyword>
<dbReference type="Proteomes" id="UP001497623">
    <property type="component" value="Unassembled WGS sequence"/>
</dbReference>
<feature type="transmembrane region" description="Helical" evidence="1">
    <location>
        <begin position="475"/>
        <end position="491"/>
    </location>
</feature>
<keyword evidence="1" id="KW-1133">Transmembrane helix</keyword>
<feature type="chain" id="PRO_5043685360" description="Nose resistant-to-fluoxetine protein N-terminal domain-containing protein" evidence="2">
    <location>
        <begin position="23"/>
        <end position="757"/>
    </location>
</feature>
<keyword evidence="5" id="KW-1185">Reference proteome</keyword>
<evidence type="ECO:0000313" key="5">
    <source>
        <dbReference type="Proteomes" id="UP001497623"/>
    </source>
</evidence>
<feature type="non-terminal residue" evidence="4">
    <location>
        <position position="757"/>
    </location>
</feature>
<sequence>MNTIRGAELFLLVLLTLAGASAQVSKWGLLDEGLIMDMYELFGDPLEQALEDVPIIMEYTDPASDASSPLAEGTSHATKENKALRYYLPSVNSSISNECRHDVEEVLKAFALAAMLPSKARLWSVQMVDSWGKLPDGYLYMNAILPGMMEECMGITVDDQDSILFPPMEFNATFKGKYCFVIHGPVSNIPSIGSPVTSGNIPNIMDFGSWYGTCMPDSCSREDFKVSLEEILPDGHVARSIDCHTKDEELQWEPKDYAFVGVIGFISFLVIAAAVVDLVINHMEAPDLRKGPLRYLLVFSGYTNMSKIFHINTKNSQSNIACLHGIRVLTMTWVIWGHQTSFSISFVFNQFNGVQMYQDVIAQTILGASVSVDTFFFLSGLLVAYGLMRAKDKMDLYGFFMLYVHRILRLMPPIAAVCFFSATVARFFSRGPLGEYMNDSILYPCNQFWIYDILFINNFAEKKCLAQTWYTSVDMQIYVLVPLIFFPLMYYEKVGSIWLAFMTLVSFVIPTVITHIFHFGIGFFLPVEEQRDFSFFLYNGPWSRMSPYLIGLWTGYIIYKTRNKKVTMAMWQVILGWVTSVVIGLLVVYGPHQYNKLNYASVPTEAIADVYNGFFRGAWGLALMWVVLACHYGYGGLVNSFLAHPTWQPLSRLTYGMFLVSITIQTLIVGSQYTTTSFDHLTIIRYTCGTLFISGIGACILSLLTEGPVLGLEKLLFGRQEKKENIMPINVEEEKKIHESLKVEATAEKKLNSEQKI</sequence>
<dbReference type="InterPro" id="IPR052728">
    <property type="entry name" value="O2_lipid_transport_reg"/>
</dbReference>
<protein>
    <recommendedName>
        <fullName evidence="3">Nose resistant-to-fluoxetine protein N-terminal domain-containing protein</fullName>
    </recommendedName>
</protein>
<dbReference type="EMBL" id="CAXKWB010015809">
    <property type="protein sequence ID" value="CAL4114511.1"/>
    <property type="molecule type" value="Genomic_DNA"/>
</dbReference>
<gene>
    <name evidence="4" type="ORF">MNOR_LOCUS20445</name>
</gene>
<dbReference type="PANTHER" id="PTHR11161">
    <property type="entry name" value="O-ACYLTRANSFERASE"/>
    <property type="match status" value="1"/>
</dbReference>
<feature type="domain" description="Nose resistant-to-fluoxetine protein N-terminal" evidence="3">
    <location>
        <begin position="96"/>
        <end position="245"/>
    </location>
</feature>
<organism evidence="4 5">
    <name type="scientific">Meganyctiphanes norvegica</name>
    <name type="common">Northern krill</name>
    <name type="synonym">Thysanopoda norvegica</name>
    <dbReference type="NCBI Taxonomy" id="48144"/>
    <lineage>
        <taxon>Eukaryota</taxon>
        <taxon>Metazoa</taxon>
        <taxon>Ecdysozoa</taxon>
        <taxon>Arthropoda</taxon>
        <taxon>Crustacea</taxon>
        <taxon>Multicrustacea</taxon>
        <taxon>Malacostraca</taxon>
        <taxon>Eumalacostraca</taxon>
        <taxon>Eucarida</taxon>
        <taxon>Euphausiacea</taxon>
        <taxon>Euphausiidae</taxon>
        <taxon>Meganyctiphanes</taxon>
    </lineage>
</organism>
<feature type="transmembrane region" description="Helical" evidence="1">
    <location>
        <begin position="498"/>
        <end position="521"/>
    </location>
</feature>
<feature type="transmembrane region" description="Helical" evidence="1">
    <location>
        <begin position="360"/>
        <end position="387"/>
    </location>
</feature>
<feature type="transmembrane region" description="Helical" evidence="1">
    <location>
        <begin position="328"/>
        <end position="348"/>
    </location>
</feature>
<proteinExistence type="predicted"/>
<reference evidence="4 5" key="1">
    <citation type="submission" date="2024-05" db="EMBL/GenBank/DDBJ databases">
        <authorList>
            <person name="Wallberg A."/>
        </authorList>
    </citation>
    <scope>NUCLEOTIDE SEQUENCE [LARGE SCALE GENOMIC DNA]</scope>
</reference>
<feature type="transmembrane region" description="Helical" evidence="1">
    <location>
        <begin position="683"/>
        <end position="704"/>
    </location>
</feature>
<feature type="transmembrane region" description="Helical" evidence="1">
    <location>
        <begin position="653"/>
        <end position="671"/>
    </location>
</feature>
<evidence type="ECO:0000256" key="2">
    <source>
        <dbReference type="SAM" id="SignalP"/>
    </source>
</evidence>
<feature type="transmembrane region" description="Helical" evidence="1">
    <location>
        <begin position="541"/>
        <end position="559"/>
    </location>
</feature>
<evidence type="ECO:0000313" key="4">
    <source>
        <dbReference type="EMBL" id="CAL4114511.1"/>
    </source>
</evidence>
<evidence type="ECO:0000256" key="1">
    <source>
        <dbReference type="SAM" id="Phobius"/>
    </source>
</evidence>
<feature type="transmembrane region" description="Helical" evidence="1">
    <location>
        <begin position="618"/>
        <end position="641"/>
    </location>
</feature>
<comment type="caution">
    <text evidence="4">The sequence shown here is derived from an EMBL/GenBank/DDBJ whole genome shotgun (WGS) entry which is preliminary data.</text>
</comment>
<name>A0AAV2R7C4_MEGNR</name>
<dbReference type="PANTHER" id="PTHR11161:SF0">
    <property type="entry name" value="O-ACYLTRANSFERASE LIKE PROTEIN"/>
    <property type="match status" value="1"/>
</dbReference>
<dbReference type="InterPro" id="IPR006621">
    <property type="entry name" value="Nose-resist-to-fluoxetine_N"/>
</dbReference>
<dbReference type="GO" id="GO:0016747">
    <property type="term" value="F:acyltransferase activity, transferring groups other than amino-acyl groups"/>
    <property type="evidence" value="ECO:0007669"/>
    <property type="project" value="InterPro"/>
</dbReference>
<feature type="transmembrane region" description="Helical" evidence="1">
    <location>
        <begin position="571"/>
        <end position="589"/>
    </location>
</feature>
<dbReference type="AlphaFoldDB" id="A0AAV2R7C4"/>